<dbReference type="GO" id="GO:0003677">
    <property type="term" value="F:DNA binding"/>
    <property type="evidence" value="ECO:0007669"/>
    <property type="project" value="InterPro"/>
</dbReference>
<name>A0A2S9QCA0_9HYPH</name>
<accession>A0A2S9QCA0</accession>
<evidence type="ECO:0000259" key="1">
    <source>
        <dbReference type="PROSITE" id="PS50943"/>
    </source>
</evidence>
<dbReference type="OrthoDB" id="4419620at2"/>
<keyword evidence="3" id="KW-1185">Reference proteome</keyword>
<evidence type="ECO:0000313" key="3">
    <source>
        <dbReference type="Proteomes" id="UP000237682"/>
    </source>
</evidence>
<dbReference type="AlphaFoldDB" id="A0A2S9QCA0"/>
<evidence type="ECO:0000313" key="2">
    <source>
        <dbReference type="EMBL" id="PRH86940.1"/>
    </source>
</evidence>
<dbReference type="Proteomes" id="UP000237682">
    <property type="component" value="Unassembled WGS sequence"/>
</dbReference>
<reference evidence="2 3" key="1">
    <citation type="submission" date="2018-02" db="EMBL/GenBank/DDBJ databases">
        <title>Whole genome sequencing of endophytic bacterium.</title>
        <authorList>
            <person name="Eedara R."/>
            <person name="Podile A.R."/>
        </authorList>
    </citation>
    <scope>NUCLEOTIDE SEQUENCE [LARGE SCALE GENOMIC DNA]</scope>
    <source>
        <strain evidence="2 3">RP1T</strain>
    </source>
</reference>
<dbReference type="SMART" id="SM00530">
    <property type="entry name" value="HTH_XRE"/>
    <property type="match status" value="1"/>
</dbReference>
<feature type="domain" description="HTH cro/C1-type" evidence="1">
    <location>
        <begin position="9"/>
        <end position="62"/>
    </location>
</feature>
<proteinExistence type="predicted"/>
<dbReference type="SUPFAM" id="SSF47413">
    <property type="entry name" value="lambda repressor-like DNA-binding domains"/>
    <property type="match status" value="1"/>
</dbReference>
<dbReference type="InterPro" id="IPR001387">
    <property type="entry name" value="Cro/C1-type_HTH"/>
</dbReference>
<protein>
    <submittedName>
        <fullName evidence="2">Transcriptional regulator</fullName>
    </submittedName>
</protein>
<gene>
    <name evidence="2" type="ORF">C5L14_16775</name>
</gene>
<dbReference type="InterPro" id="IPR010982">
    <property type="entry name" value="Lambda_DNA-bd_dom_sf"/>
</dbReference>
<comment type="caution">
    <text evidence="2">The sequence shown here is derived from an EMBL/GenBank/DDBJ whole genome shotgun (WGS) entry which is preliminary data.</text>
</comment>
<dbReference type="Pfam" id="PF01381">
    <property type="entry name" value="HTH_3"/>
    <property type="match status" value="1"/>
</dbReference>
<dbReference type="RefSeq" id="WP_105863162.1">
    <property type="nucleotide sequence ID" value="NZ_PUEJ01000005.1"/>
</dbReference>
<dbReference type="CDD" id="cd00093">
    <property type="entry name" value="HTH_XRE"/>
    <property type="match status" value="1"/>
</dbReference>
<dbReference type="PROSITE" id="PS50943">
    <property type="entry name" value="HTH_CROC1"/>
    <property type="match status" value="1"/>
</dbReference>
<organism evidence="2 3">
    <name type="scientific">Labrys okinawensis</name>
    <dbReference type="NCBI Taxonomy" id="346911"/>
    <lineage>
        <taxon>Bacteria</taxon>
        <taxon>Pseudomonadati</taxon>
        <taxon>Pseudomonadota</taxon>
        <taxon>Alphaproteobacteria</taxon>
        <taxon>Hyphomicrobiales</taxon>
        <taxon>Xanthobacteraceae</taxon>
        <taxon>Labrys</taxon>
    </lineage>
</organism>
<dbReference type="EMBL" id="PUEJ01000005">
    <property type="protein sequence ID" value="PRH86940.1"/>
    <property type="molecule type" value="Genomic_DNA"/>
</dbReference>
<dbReference type="Gene3D" id="1.10.260.40">
    <property type="entry name" value="lambda repressor-like DNA-binding domains"/>
    <property type="match status" value="1"/>
</dbReference>
<sequence>MSLLPSQCRAARGLLGWSQAQLSAASKVAPATLANFELGKRTPMPNNLAAIRGALETAGVIFVDENGEGPGVRLRKNT</sequence>